<feature type="domain" description="OmpR/PhoB-type" evidence="9">
    <location>
        <begin position="126"/>
        <end position="223"/>
    </location>
</feature>
<dbReference type="EMBL" id="QGKL01000035">
    <property type="protein sequence ID" value="PWQ95350.1"/>
    <property type="molecule type" value="Genomic_DNA"/>
</dbReference>
<sequence length="225" mass="25273">MLVLLVEDHRLLAETLIDYLATESIDVDYASTGTQGFELATTQTFDAIILDVNLPGMDGFTICQKLRQLHKIDTPIIMLTARDQLDDKLSGFEHGADDYLVKPFENQELVMRLQALVKRNRGQVTQKQLSIGDLVLDGGSQQITRAGKSVEVSPTSFRILNILMREYPDVVTREAMEQELWGSDVPDTDVLRSHIYNLRKGVDHPFDQSMVQTVKGVGLKLVVPF</sequence>
<dbReference type="InterPro" id="IPR001789">
    <property type="entry name" value="Sig_transdc_resp-reg_receiver"/>
</dbReference>
<dbReference type="GO" id="GO:0006355">
    <property type="term" value="P:regulation of DNA-templated transcription"/>
    <property type="evidence" value="ECO:0007669"/>
    <property type="project" value="InterPro"/>
</dbReference>
<dbReference type="GO" id="GO:0000976">
    <property type="term" value="F:transcription cis-regulatory region binding"/>
    <property type="evidence" value="ECO:0007669"/>
    <property type="project" value="TreeGrafter"/>
</dbReference>
<protein>
    <submittedName>
        <fullName evidence="10">DNA-binding response regulator</fullName>
    </submittedName>
</protein>
<dbReference type="InterPro" id="IPR039420">
    <property type="entry name" value="WalR-like"/>
</dbReference>
<organism evidence="10 11">
    <name type="scientific">Leucothrix arctica</name>
    <dbReference type="NCBI Taxonomy" id="1481894"/>
    <lineage>
        <taxon>Bacteria</taxon>
        <taxon>Pseudomonadati</taxon>
        <taxon>Pseudomonadota</taxon>
        <taxon>Gammaproteobacteria</taxon>
        <taxon>Thiotrichales</taxon>
        <taxon>Thiotrichaceae</taxon>
        <taxon>Leucothrix</taxon>
    </lineage>
</organism>
<dbReference type="InterPro" id="IPR001867">
    <property type="entry name" value="OmpR/PhoB-type_DNA-bd"/>
</dbReference>
<dbReference type="Gene3D" id="3.40.50.2300">
    <property type="match status" value="1"/>
</dbReference>
<dbReference type="CDD" id="cd17624">
    <property type="entry name" value="REC_OmpR_PmrA-like"/>
    <property type="match status" value="1"/>
</dbReference>
<evidence type="ECO:0000256" key="4">
    <source>
        <dbReference type="ARBA" id="ARBA00023125"/>
    </source>
</evidence>
<dbReference type="Gene3D" id="6.10.250.690">
    <property type="match status" value="1"/>
</dbReference>
<dbReference type="Pfam" id="PF00072">
    <property type="entry name" value="Response_reg"/>
    <property type="match status" value="1"/>
</dbReference>
<comment type="caution">
    <text evidence="10">The sequence shown here is derived from an EMBL/GenBank/DDBJ whole genome shotgun (WGS) entry which is preliminary data.</text>
</comment>
<keyword evidence="4 7" id="KW-0238">DNA-binding</keyword>
<dbReference type="GO" id="GO:0005829">
    <property type="term" value="C:cytosol"/>
    <property type="evidence" value="ECO:0007669"/>
    <property type="project" value="TreeGrafter"/>
</dbReference>
<keyword evidence="5" id="KW-0804">Transcription</keyword>
<dbReference type="RefSeq" id="WP_109823963.1">
    <property type="nucleotide sequence ID" value="NZ_QGKL01000035.1"/>
</dbReference>
<name>A0A317CGB5_9GAMM</name>
<feature type="DNA-binding region" description="OmpR/PhoB-type" evidence="7">
    <location>
        <begin position="126"/>
        <end position="223"/>
    </location>
</feature>
<reference evidence="10 11" key="1">
    <citation type="submission" date="2018-05" db="EMBL/GenBank/DDBJ databases">
        <title>Leucothrix arctica sp. nov., isolated from Arctic seawater.</title>
        <authorList>
            <person name="Choi A."/>
            <person name="Baek K."/>
        </authorList>
    </citation>
    <scope>NUCLEOTIDE SEQUENCE [LARGE SCALE GENOMIC DNA]</scope>
    <source>
        <strain evidence="10 11">IMCC9719</strain>
    </source>
</reference>
<evidence type="ECO:0000256" key="3">
    <source>
        <dbReference type="ARBA" id="ARBA00023015"/>
    </source>
</evidence>
<dbReference type="Gene3D" id="1.10.10.10">
    <property type="entry name" value="Winged helix-like DNA-binding domain superfamily/Winged helix DNA-binding domain"/>
    <property type="match status" value="1"/>
</dbReference>
<dbReference type="CDD" id="cd00383">
    <property type="entry name" value="trans_reg_C"/>
    <property type="match status" value="1"/>
</dbReference>
<evidence type="ECO:0000256" key="6">
    <source>
        <dbReference type="PROSITE-ProRule" id="PRU00169"/>
    </source>
</evidence>
<evidence type="ECO:0000259" key="8">
    <source>
        <dbReference type="PROSITE" id="PS50110"/>
    </source>
</evidence>
<dbReference type="InterPro" id="IPR036388">
    <property type="entry name" value="WH-like_DNA-bd_sf"/>
</dbReference>
<keyword evidence="3" id="KW-0805">Transcription regulation</keyword>
<keyword evidence="2" id="KW-0902">Two-component regulatory system</keyword>
<evidence type="ECO:0000256" key="2">
    <source>
        <dbReference type="ARBA" id="ARBA00023012"/>
    </source>
</evidence>
<accession>A0A317CGB5</accession>
<keyword evidence="11" id="KW-1185">Reference proteome</keyword>
<evidence type="ECO:0000256" key="7">
    <source>
        <dbReference type="PROSITE-ProRule" id="PRU01091"/>
    </source>
</evidence>
<dbReference type="Proteomes" id="UP000245506">
    <property type="component" value="Unassembled WGS sequence"/>
</dbReference>
<dbReference type="SUPFAM" id="SSF52172">
    <property type="entry name" value="CheY-like"/>
    <property type="match status" value="1"/>
</dbReference>
<evidence type="ECO:0000313" key="10">
    <source>
        <dbReference type="EMBL" id="PWQ95350.1"/>
    </source>
</evidence>
<keyword evidence="1 6" id="KW-0597">Phosphoprotein</keyword>
<feature type="modified residue" description="4-aspartylphosphate" evidence="6">
    <location>
        <position position="51"/>
    </location>
</feature>
<dbReference type="InterPro" id="IPR016032">
    <property type="entry name" value="Sig_transdc_resp-reg_C-effctor"/>
</dbReference>
<dbReference type="PANTHER" id="PTHR48111">
    <property type="entry name" value="REGULATOR OF RPOS"/>
    <property type="match status" value="1"/>
</dbReference>
<dbReference type="OrthoDB" id="9802426at2"/>
<dbReference type="Pfam" id="PF00486">
    <property type="entry name" value="Trans_reg_C"/>
    <property type="match status" value="1"/>
</dbReference>
<dbReference type="PROSITE" id="PS50110">
    <property type="entry name" value="RESPONSE_REGULATORY"/>
    <property type="match status" value="1"/>
</dbReference>
<dbReference type="SMART" id="SM00448">
    <property type="entry name" value="REC"/>
    <property type="match status" value="1"/>
</dbReference>
<dbReference type="SMART" id="SM00862">
    <property type="entry name" value="Trans_reg_C"/>
    <property type="match status" value="1"/>
</dbReference>
<gene>
    <name evidence="10" type="ORF">DKT75_13510</name>
</gene>
<dbReference type="SUPFAM" id="SSF46894">
    <property type="entry name" value="C-terminal effector domain of the bipartite response regulators"/>
    <property type="match status" value="1"/>
</dbReference>
<evidence type="ECO:0000256" key="5">
    <source>
        <dbReference type="ARBA" id="ARBA00023163"/>
    </source>
</evidence>
<evidence type="ECO:0000313" key="11">
    <source>
        <dbReference type="Proteomes" id="UP000245506"/>
    </source>
</evidence>
<feature type="domain" description="Response regulatory" evidence="8">
    <location>
        <begin position="2"/>
        <end position="117"/>
    </location>
</feature>
<evidence type="ECO:0000259" key="9">
    <source>
        <dbReference type="PROSITE" id="PS51755"/>
    </source>
</evidence>
<evidence type="ECO:0000256" key="1">
    <source>
        <dbReference type="ARBA" id="ARBA00022553"/>
    </source>
</evidence>
<proteinExistence type="predicted"/>
<dbReference type="GO" id="GO:0032993">
    <property type="term" value="C:protein-DNA complex"/>
    <property type="evidence" value="ECO:0007669"/>
    <property type="project" value="TreeGrafter"/>
</dbReference>
<dbReference type="PROSITE" id="PS51755">
    <property type="entry name" value="OMPR_PHOB"/>
    <property type="match status" value="1"/>
</dbReference>
<dbReference type="GO" id="GO:0000156">
    <property type="term" value="F:phosphorelay response regulator activity"/>
    <property type="evidence" value="ECO:0007669"/>
    <property type="project" value="TreeGrafter"/>
</dbReference>
<dbReference type="PANTHER" id="PTHR48111:SF22">
    <property type="entry name" value="REGULATOR OF RPOS"/>
    <property type="match status" value="1"/>
</dbReference>
<dbReference type="InterPro" id="IPR011006">
    <property type="entry name" value="CheY-like_superfamily"/>
</dbReference>
<dbReference type="AlphaFoldDB" id="A0A317CGB5"/>